<evidence type="ECO:0000256" key="1">
    <source>
        <dbReference type="SAM" id="MobiDB-lite"/>
    </source>
</evidence>
<keyword evidence="3" id="KW-1185">Reference proteome</keyword>
<organism evidence="2 3">
    <name type="scientific">Prorocentrum cordatum</name>
    <dbReference type="NCBI Taxonomy" id="2364126"/>
    <lineage>
        <taxon>Eukaryota</taxon>
        <taxon>Sar</taxon>
        <taxon>Alveolata</taxon>
        <taxon>Dinophyceae</taxon>
        <taxon>Prorocentrales</taxon>
        <taxon>Prorocentraceae</taxon>
        <taxon>Prorocentrum</taxon>
    </lineage>
</organism>
<sequence>MPCEKLEKVGGEQQEEEEPTTGEAETEKGGTAAAGAAGRGQQRAGSILTAACTGWCSPPLLRCGEAVMDKIRQIIHKQNYLVPPACGLGGGGGGRGGGLRRRRRRRRRNGGPPWHCLHLVHAQGKKVPP</sequence>
<feature type="region of interest" description="Disordered" evidence="1">
    <location>
        <begin position="1"/>
        <end position="43"/>
    </location>
</feature>
<accession>A0ABN9QE96</accession>
<protein>
    <submittedName>
        <fullName evidence="2">Uncharacterized protein</fullName>
    </submittedName>
</protein>
<evidence type="ECO:0000313" key="2">
    <source>
        <dbReference type="EMBL" id="CAK0803127.1"/>
    </source>
</evidence>
<comment type="caution">
    <text evidence="2">The sequence shown here is derived from an EMBL/GenBank/DDBJ whole genome shotgun (WGS) entry which is preliminary data.</text>
</comment>
<gene>
    <name evidence="2" type="ORF">PCOR1329_LOCUS10420</name>
</gene>
<dbReference type="EMBL" id="CAUYUJ010002954">
    <property type="protein sequence ID" value="CAK0803127.1"/>
    <property type="molecule type" value="Genomic_DNA"/>
</dbReference>
<feature type="compositionally biased region" description="Low complexity" evidence="1">
    <location>
        <begin position="29"/>
        <end position="43"/>
    </location>
</feature>
<proteinExistence type="predicted"/>
<feature type="compositionally biased region" description="Basic and acidic residues" evidence="1">
    <location>
        <begin position="1"/>
        <end position="10"/>
    </location>
</feature>
<feature type="region of interest" description="Disordered" evidence="1">
    <location>
        <begin position="91"/>
        <end position="115"/>
    </location>
</feature>
<evidence type="ECO:0000313" key="3">
    <source>
        <dbReference type="Proteomes" id="UP001189429"/>
    </source>
</evidence>
<name>A0ABN9QE96_9DINO</name>
<reference evidence="2" key="1">
    <citation type="submission" date="2023-10" db="EMBL/GenBank/DDBJ databases">
        <authorList>
            <person name="Chen Y."/>
            <person name="Shah S."/>
            <person name="Dougan E. K."/>
            <person name="Thang M."/>
            <person name="Chan C."/>
        </authorList>
    </citation>
    <scope>NUCLEOTIDE SEQUENCE [LARGE SCALE GENOMIC DNA]</scope>
</reference>
<feature type="compositionally biased region" description="Basic residues" evidence="1">
    <location>
        <begin position="98"/>
        <end position="109"/>
    </location>
</feature>
<dbReference type="Proteomes" id="UP001189429">
    <property type="component" value="Unassembled WGS sequence"/>
</dbReference>